<dbReference type="GeneID" id="78082995"/>
<reference evidence="1 2" key="1">
    <citation type="submission" date="2011-04" db="EMBL/GenBank/DDBJ databases">
        <title>The Genome Sequence of Dysgonomonas mossii DSM 22836.</title>
        <authorList>
            <consortium name="The Broad Institute Genome Sequencing Platform"/>
            <person name="Earl A."/>
            <person name="Ward D."/>
            <person name="Feldgarden M."/>
            <person name="Gevers D."/>
            <person name="Pudlo N."/>
            <person name="Martens E."/>
            <person name="Allen-Vercoe E."/>
            <person name="Young S.K."/>
            <person name="Zeng Q."/>
            <person name="Gargeya S."/>
            <person name="Fitzgerald M."/>
            <person name="Haas B."/>
            <person name="Abouelleil A."/>
            <person name="Alvarado L."/>
            <person name="Arachchi H.M."/>
            <person name="Berlin A."/>
            <person name="Brown A."/>
            <person name="Chapman S.B."/>
            <person name="Chen Z."/>
            <person name="Dunbar C."/>
            <person name="Freedman E."/>
            <person name="Gearin G."/>
            <person name="Gellesch M."/>
            <person name="Goldberg J."/>
            <person name="Griggs A."/>
            <person name="Gujja S."/>
            <person name="Heiman D."/>
            <person name="Howarth C."/>
            <person name="Larson L."/>
            <person name="Lui A."/>
            <person name="MacDonald P.J.P."/>
            <person name="Mehta T."/>
            <person name="Montmayeur A."/>
            <person name="Murphy C."/>
            <person name="Neiman D."/>
            <person name="Pearson M."/>
            <person name="Priest M."/>
            <person name="Roberts A."/>
            <person name="Saif S."/>
            <person name="Shea T."/>
            <person name="Shenoy N."/>
            <person name="Sisk P."/>
            <person name="Stolte C."/>
            <person name="Sykes S."/>
            <person name="Yandava C."/>
            <person name="Wortman J."/>
            <person name="Nusbaum C."/>
            <person name="Birren B."/>
        </authorList>
    </citation>
    <scope>NUCLEOTIDE SEQUENCE [LARGE SCALE GENOMIC DNA]</scope>
    <source>
        <strain evidence="1 2">DSM 22836</strain>
    </source>
</reference>
<comment type="caution">
    <text evidence="1">The sequence shown here is derived from an EMBL/GenBank/DDBJ whole genome shotgun (WGS) entry which is preliminary data.</text>
</comment>
<dbReference type="HOGENOM" id="CLU_051468_0_0_10"/>
<dbReference type="Proteomes" id="UP000006420">
    <property type="component" value="Unassembled WGS sequence"/>
</dbReference>
<gene>
    <name evidence="1" type="ORF">HMPREF9456_02368</name>
</gene>
<organism evidence="1 2">
    <name type="scientific">Dysgonomonas mossii DSM 22836</name>
    <dbReference type="NCBI Taxonomy" id="742767"/>
    <lineage>
        <taxon>Bacteria</taxon>
        <taxon>Pseudomonadati</taxon>
        <taxon>Bacteroidota</taxon>
        <taxon>Bacteroidia</taxon>
        <taxon>Bacteroidales</taxon>
        <taxon>Dysgonomonadaceae</taxon>
        <taxon>Dysgonomonas</taxon>
    </lineage>
</organism>
<protein>
    <submittedName>
        <fullName evidence="1">Uncharacterized protein</fullName>
    </submittedName>
</protein>
<evidence type="ECO:0000313" key="1">
    <source>
        <dbReference type="EMBL" id="EGK06104.1"/>
    </source>
</evidence>
<dbReference type="Gene3D" id="1.10.30.50">
    <property type="match status" value="1"/>
</dbReference>
<accession>F8X1X0</accession>
<name>F8X1X0_9BACT</name>
<evidence type="ECO:0000313" key="2">
    <source>
        <dbReference type="Proteomes" id="UP000006420"/>
    </source>
</evidence>
<dbReference type="EMBL" id="ADLW01000010">
    <property type="protein sequence ID" value="EGK06104.1"/>
    <property type="molecule type" value="Genomic_DNA"/>
</dbReference>
<dbReference type="OrthoDB" id="9816185at2"/>
<keyword evidence="2" id="KW-1185">Reference proteome</keyword>
<dbReference type="RefSeq" id="WP_006843738.1">
    <property type="nucleotide sequence ID" value="NZ_AQWJ01000018.1"/>
</dbReference>
<sequence>MYRIDTITDDMLEEHFNRYAPETRRLMLELRDGTISIPGIFGRTRQILISYKVIAGSPTWLFLDKYSQDANLRKLLCGSWDELLEVIRDVENWIPNLEWQYKATKAKYENREYQIGGLDTDRRILIDHFNEIMRWLFVDNMYETNPDTTYLDKLQFIEELGLKICPYCGRQHVNVAHLPGYRVSKPNIDHFLPKSLYPFLAISFRNLVPCCSVCNVVENKGNYDPIKPTLGLCNPYVFDNESVKFSGTFNGSNEMDENCYDVDIICNPITLDEGYKKVLKLLPFYRQERLKVRDMYNNFTRYTEMYKTFLKNLGARQVILNNLPQMVIGHPLDNRASDREYYKFRHDVFMQLVSIYGMTGELD</sequence>
<dbReference type="AlphaFoldDB" id="F8X1X0"/>
<dbReference type="STRING" id="742767.HMPREF9456_02368"/>
<proteinExistence type="predicted"/>
<dbReference type="eggNOG" id="COG1403">
    <property type="taxonomic scope" value="Bacteria"/>
</dbReference>